<dbReference type="Pfam" id="PF01514">
    <property type="entry name" value="YscJ_FliF"/>
    <property type="match status" value="1"/>
</dbReference>
<evidence type="ECO:0000256" key="5">
    <source>
        <dbReference type="ARBA" id="ARBA00022692"/>
    </source>
</evidence>
<keyword evidence="7 10" id="KW-0472">Membrane</keyword>
<dbReference type="EMBL" id="CP118108">
    <property type="protein sequence ID" value="WDI04165.1"/>
    <property type="molecule type" value="Genomic_DNA"/>
</dbReference>
<dbReference type="InterPro" id="IPR006182">
    <property type="entry name" value="FliF_N_dom"/>
</dbReference>
<evidence type="ECO:0000256" key="4">
    <source>
        <dbReference type="ARBA" id="ARBA00022475"/>
    </source>
</evidence>
<comment type="subcellular location">
    <subcellularLocation>
        <location evidence="1 9">Bacterial flagellum basal body</location>
    </subcellularLocation>
    <subcellularLocation>
        <location evidence="2">Cell membrane</location>
        <topology evidence="2">Multi-pass membrane protein</topology>
    </subcellularLocation>
</comment>
<dbReference type="Proteomes" id="UP001221519">
    <property type="component" value="Chromosome"/>
</dbReference>
<proteinExistence type="inferred from homology"/>
<comment type="similarity">
    <text evidence="3 9">Belongs to the FliF family.</text>
</comment>
<reference evidence="13 16" key="1">
    <citation type="submission" date="2023-02" db="EMBL/GenBank/DDBJ databases">
        <title>Pathogen: clinical or host-associated sample.</title>
        <authorList>
            <person name="Hergert J."/>
            <person name="Casey R."/>
            <person name="Wagner J."/>
            <person name="Young E.L."/>
            <person name="Oakeson K.F."/>
        </authorList>
    </citation>
    <scope>NUCLEOTIDE SEQUENCE</scope>
    <source>
        <strain evidence="14 16">2022CK-00829</strain>
        <strain evidence="13">2022CK-00830</strain>
    </source>
</reference>
<feature type="domain" description="Flagellar M-ring C-terminal" evidence="12">
    <location>
        <begin position="258"/>
        <end position="401"/>
    </location>
</feature>
<dbReference type="PIRSF" id="PIRSF004862">
    <property type="entry name" value="FliF"/>
    <property type="match status" value="1"/>
</dbReference>
<evidence type="ECO:0000313" key="13">
    <source>
        <dbReference type="EMBL" id="WDH84482.1"/>
    </source>
</evidence>
<dbReference type="GO" id="GO:0009431">
    <property type="term" value="C:bacterial-type flagellum basal body, MS ring"/>
    <property type="evidence" value="ECO:0007669"/>
    <property type="project" value="InterPro"/>
</dbReference>
<dbReference type="PANTHER" id="PTHR30046">
    <property type="entry name" value="FLAGELLAR M-RING PROTEIN"/>
    <property type="match status" value="1"/>
</dbReference>
<evidence type="ECO:0000259" key="12">
    <source>
        <dbReference type="Pfam" id="PF08345"/>
    </source>
</evidence>
<evidence type="ECO:0000259" key="11">
    <source>
        <dbReference type="Pfam" id="PF01514"/>
    </source>
</evidence>
<dbReference type="Proteomes" id="UP001220962">
    <property type="component" value="Chromosome"/>
</dbReference>
<keyword evidence="13" id="KW-0282">Flagellum</keyword>
<feature type="transmembrane region" description="Helical" evidence="10">
    <location>
        <begin position="446"/>
        <end position="466"/>
    </location>
</feature>
<evidence type="ECO:0000313" key="15">
    <source>
        <dbReference type="Proteomes" id="UP001220962"/>
    </source>
</evidence>
<dbReference type="InterPro" id="IPR045851">
    <property type="entry name" value="AMP-bd_C_sf"/>
</dbReference>
<feature type="domain" description="Flagellar M-ring N-terminal" evidence="11">
    <location>
        <begin position="46"/>
        <end position="221"/>
    </location>
</feature>
<dbReference type="Gene3D" id="3.30.300.30">
    <property type="match status" value="1"/>
</dbReference>
<keyword evidence="13" id="KW-0966">Cell projection</keyword>
<evidence type="ECO:0000313" key="14">
    <source>
        <dbReference type="EMBL" id="WDI04165.1"/>
    </source>
</evidence>
<dbReference type="RefSeq" id="WP_205053366.1">
    <property type="nucleotide sequence ID" value="NZ_CP118101.1"/>
</dbReference>
<protein>
    <recommendedName>
        <fullName evidence="9">Flagellar M-ring protein</fullName>
    </recommendedName>
</protein>
<dbReference type="InterPro" id="IPR013556">
    <property type="entry name" value="Flag_M-ring_C"/>
</dbReference>
<dbReference type="NCBIfam" id="TIGR01167">
    <property type="entry name" value="LPXTG_anchor"/>
    <property type="match status" value="1"/>
</dbReference>
<evidence type="ECO:0000256" key="3">
    <source>
        <dbReference type="ARBA" id="ARBA00007971"/>
    </source>
</evidence>
<gene>
    <name evidence="13" type="primary">fliF</name>
    <name evidence="13" type="ORF">PUW23_09845</name>
    <name evidence="14" type="ORF">PUW25_09535</name>
</gene>
<sequence>MNERIAQYKDKVSAYWNKFTKKQKIMLISTVLFLIIAIVVLTMQFSKTEYEVAFTGLDAVDSAGVISYLESGNIPFQLNADGSEISIPSTQAARVKVDVGSQGLIQNGSIGYDIFEQGSSAMGMTDKEFQVKYANAFNGEIEQMLLGMQGISEAKVLVNLPKESLFASSAQDSASASAVLKFQPGYQPSQAAVDGYFNLLKTAVPHLPIENITISTDQGEELVPTERGGGSVLGEVQENMQLQKQYEEDIEKTVREFLTGITGSSNVDVLVTSNLNFDKVNETQNLVTPVDEENMRGIEISVQDIQSSYTGGSAADGGVAGTGEEDVVNYPAADASTSSGEDSSSVINYEVNRIAKEIVQSPYVVKDLTINVAVESPGSPNDDQDDGTSDTTEQIREVLKNIVRSSLSNSGVEYTEDQVTQRVSVTEKPAQVQEAEQTGIQLTSGMIWGLAAAAALLLAGGGYLIYRRRRNKEEEFEEDIPLQVPTEFPSINLETVTNESQVRKQLETLAKKKPDEFVNLLRTWLADE</sequence>
<dbReference type="InterPro" id="IPR000067">
    <property type="entry name" value="FlgMring_FliF"/>
</dbReference>
<keyword evidence="6 10" id="KW-1133">Transmembrane helix</keyword>
<keyword evidence="8 9" id="KW-0975">Bacterial flagellum</keyword>
<dbReference type="AlphaFoldDB" id="A0AAX3N4H9"/>
<dbReference type="GO" id="GO:0071973">
    <property type="term" value="P:bacterial-type flagellum-dependent cell motility"/>
    <property type="evidence" value="ECO:0007669"/>
    <property type="project" value="InterPro"/>
</dbReference>
<dbReference type="GO" id="GO:0003774">
    <property type="term" value="F:cytoskeletal motor activity"/>
    <property type="evidence" value="ECO:0007669"/>
    <property type="project" value="InterPro"/>
</dbReference>
<dbReference type="NCBIfam" id="TIGR00206">
    <property type="entry name" value="fliF"/>
    <property type="match status" value="1"/>
</dbReference>
<accession>A0AAX3N4H9</accession>
<keyword evidence="5 10" id="KW-0812">Transmembrane</keyword>
<keyword evidence="4" id="KW-1003">Cell membrane</keyword>
<evidence type="ECO:0000256" key="1">
    <source>
        <dbReference type="ARBA" id="ARBA00004117"/>
    </source>
</evidence>
<dbReference type="GO" id="GO:0005886">
    <property type="term" value="C:plasma membrane"/>
    <property type="evidence" value="ECO:0007669"/>
    <property type="project" value="UniProtKB-SubCell"/>
</dbReference>
<evidence type="ECO:0000256" key="6">
    <source>
        <dbReference type="ARBA" id="ARBA00022989"/>
    </source>
</evidence>
<dbReference type="PRINTS" id="PR01009">
    <property type="entry name" value="FLGMRINGFLIF"/>
</dbReference>
<dbReference type="PANTHER" id="PTHR30046:SF0">
    <property type="entry name" value="FLAGELLAR M-RING PROTEIN"/>
    <property type="match status" value="1"/>
</dbReference>
<dbReference type="Pfam" id="PF08345">
    <property type="entry name" value="YscJ_FliF_C"/>
    <property type="match status" value="1"/>
</dbReference>
<evidence type="ECO:0000256" key="7">
    <source>
        <dbReference type="ARBA" id="ARBA00023136"/>
    </source>
</evidence>
<comment type="function">
    <text evidence="9">The M ring may be actively involved in energy transduction.</text>
</comment>
<evidence type="ECO:0000313" key="16">
    <source>
        <dbReference type="Proteomes" id="UP001221519"/>
    </source>
</evidence>
<evidence type="ECO:0000256" key="10">
    <source>
        <dbReference type="SAM" id="Phobius"/>
    </source>
</evidence>
<keyword evidence="13" id="KW-0969">Cilium</keyword>
<organism evidence="13 15">
    <name type="scientific">Paenibacillus urinalis</name>
    <dbReference type="NCBI Taxonomy" id="521520"/>
    <lineage>
        <taxon>Bacteria</taxon>
        <taxon>Bacillati</taxon>
        <taxon>Bacillota</taxon>
        <taxon>Bacilli</taxon>
        <taxon>Bacillales</taxon>
        <taxon>Paenibacillaceae</taxon>
        <taxon>Paenibacillus</taxon>
    </lineage>
</organism>
<dbReference type="EMBL" id="CP118101">
    <property type="protein sequence ID" value="WDH84482.1"/>
    <property type="molecule type" value="Genomic_DNA"/>
</dbReference>
<dbReference type="InterPro" id="IPR043427">
    <property type="entry name" value="YscJ/FliF"/>
</dbReference>
<evidence type="ECO:0000256" key="9">
    <source>
        <dbReference type="PIRNR" id="PIRNR004862"/>
    </source>
</evidence>
<feature type="transmembrane region" description="Helical" evidence="10">
    <location>
        <begin position="25"/>
        <end position="45"/>
    </location>
</feature>
<keyword evidence="16" id="KW-1185">Reference proteome</keyword>
<name>A0AAX3N4H9_9BACL</name>
<evidence type="ECO:0000256" key="2">
    <source>
        <dbReference type="ARBA" id="ARBA00004651"/>
    </source>
</evidence>
<evidence type="ECO:0000256" key="8">
    <source>
        <dbReference type="ARBA" id="ARBA00023143"/>
    </source>
</evidence>